<sequence>MEIHTSLLDLEKGLAEAVRASLAVSNARWLAGPRVAPFVLAVGLCAGATDLAWLYPFAWARPLCQFDTN</sequence>
<keyword evidence="1" id="KW-0812">Transmembrane</keyword>
<organism evidence="2 3">
    <name type="scientific">Oedothorax gibbosus</name>
    <dbReference type="NCBI Taxonomy" id="931172"/>
    <lineage>
        <taxon>Eukaryota</taxon>
        <taxon>Metazoa</taxon>
        <taxon>Ecdysozoa</taxon>
        <taxon>Arthropoda</taxon>
        <taxon>Chelicerata</taxon>
        <taxon>Arachnida</taxon>
        <taxon>Araneae</taxon>
        <taxon>Araneomorphae</taxon>
        <taxon>Entelegynae</taxon>
        <taxon>Araneoidea</taxon>
        <taxon>Linyphiidae</taxon>
        <taxon>Erigoninae</taxon>
        <taxon>Oedothorax</taxon>
    </lineage>
</organism>
<evidence type="ECO:0000313" key="3">
    <source>
        <dbReference type="Proteomes" id="UP000827092"/>
    </source>
</evidence>
<dbReference type="AlphaFoldDB" id="A0AAV6VZH4"/>
<gene>
    <name evidence="2" type="ORF">JTE90_028755</name>
</gene>
<name>A0AAV6VZH4_9ARAC</name>
<keyword evidence="3" id="KW-1185">Reference proteome</keyword>
<keyword evidence="1" id="KW-1133">Transmembrane helix</keyword>
<accession>A0AAV6VZH4</accession>
<comment type="caution">
    <text evidence="2">The sequence shown here is derived from an EMBL/GenBank/DDBJ whole genome shotgun (WGS) entry which is preliminary data.</text>
</comment>
<dbReference type="Proteomes" id="UP000827092">
    <property type="component" value="Unassembled WGS sequence"/>
</dbReference>
<reference evidence="2 3" key="1">
    <citation type="journal article" date="2022" name="Nat. Ecol. Evol.">
        <title>A masculinizing supergene underlies an exaggerated male reproductive morph in a spider.</title>
        <authorList>
            <person name="Hendrickx F."/>
            <person name="De Corte Z."/>
            <person name="Sonet G."/>
            <person name="Van Belleghem S.M."/>
            <person name="Kostlbacher S."/>
            <person name="Vangestel C."/>
        </authorList>
    </citation>
    <scope>NUCLEOTIDE SEQUENCE [LARGE SCALE GENOMIC DNA]</scope>
    <source>
        <strain evidence="2">W744_W776</strain>
    </source>
</reference>
<dbReference type="EMBL" id="JAFNEN010000008">
    <property type="protein sequence ID" value="KAG8201084.1"/>
    <property type="molecule type" value="Genomic_DNA"/>
</dbReference>
<proteinExistence type="predicted"/>
<evidence type="ECO:0000313" key="2">
    <source>
        <dbReference type="EMBL" id="KAG8201084.1"/>
    </source>
</evidence>
<feature type="transmembrane region" description="Helical" evidence="1">
    <location>
        <begin position="35"/>
        <end position="55"/>
    </location>
</feature>
<keyword evidence="1" id="KW-0472">Membrane</keyword>
<evidence type="ECO:0000256" key="1">
    <source>
        <dbReference type="SAM" id="Phobius"/>
    </source>
</evidence>
<protein>
    <submittedName>
        <fullName evidence="2">Uncharacterized protein</fullName>
    </submittedName>
</protein>